<dbReference type="InterPro" id="IPR042099">
    <property type="entry name" value="ANL_N_sf"/>
</dbReference>
<organism evidence="2 3">
    <name type="scientific">Salinivibrio costicola</name>
    <name type="common">Vibrio costicola</name>
    <dbReference type="NCBI Taxonomy" id="51367"/>
    <lineage>
        <taxon>Bacteria</taxon>
        <taxon>Pseudomonadati</taxon>
        <taxon>Pseudomonadota</taxon>
        <taxon>Gammaproteobacteria</taxon>
        <taxon>Vibrionales</taxon>
        <taxon>Vibrionaceae</taxon>
        <taxon>Salinivibrio</taxon>
    </lineage>
</organism>
<dbReference type="InterPro" id="IPR020845">
    <property type="entry name" value="AMP-binding_CS"/>
</dbReference>
<reference evidence="2 3" key="1">
    <citation type="submission" date="2020-03" db="EMBL/GenBank/DDBJ databases">
        <title>Genome mining reveals the biosynthetic pathways of PHA and ectoines of the halophilic strain Salinivibrio costicola M318 isolated from fermented shrimp paste.</title>
        <authorList>
            <person name="Doan T.V."/>
            <person name="Tran L.T."/>
            <person name="Trieu T.A."/>
            <person name="Nguyen Q.V."/>
            <person name="Quach T.N."/>
            <person name="Phi T.Q."/>
            <person name="Kumar S."/>
        </authorList>
    </citation>
    <scope>NUCLEOTIDE SEQUENCE [LARGE SCALE GENOMIC DNA]</scope>
    <source>
        <strain evidence="2 3">M318</strain>
    </source>
</reference>
<dbReference type="Gene3D" id="3.30.300.30">
    <property type="match status" value="1"/>
</dbReference>
<feature type="domain" description="AMP-dependent synthetase/ligase" evidence="1">
    <location>
        <begin position="105"/>
        <end position="326"/>
    </location>
</feature>
<gene>
    <name evidence="2" type="ORF">HBA18_09845</name>
</gene>
<dbReference type="InterPro" id="IPR045851">
    <property type="entry name" value="AMP-bd_C_sf"/>
</dbReference>
<dbReference type="PANTHER" id="PTHR43767:SF1">
    <property type="entry name" value="NONRIBOSOMAL PEPTIDE SYNTHASE PES1 (EUROFUNG)-RELATED"/>
    <property type="match status" value="1"/>
</dbReference>
<protein>
    <submittedName>
        <fullName evidence="2">AMP-binding protein</fullName>
    </submittedName>
</protein>
<evidence type="ECO:0000313" key="2">
    <source>
        <dbReference type="EMBL" id="QIR06640.1"/>
    </source>
</evidence>
<dbReference type="RefSeq" id="WP_167314703.1">
    <property type="nucleotide sequence ID" value="NZ_CP050266.1"/>
</dbReference>
<evidence type="ECO:0000259" key="1">
    <source>
        <dbReference type="Pfam" id="PF00501"/>
    </source>
</evidence>
<keyword evidence="3" id="KW-1185">Reference proteome</keyword>
<dbReference type="SUPFAM" id="SSF56801">
    <property type="entry name" value="Acetyl-CoA synthetase-like"/>
    <property type="match status" value="1"/>
</dbReference>
<evidence type="ECO:0000313" key="3">
    <source>
        <dbReference type="Proteomes" id="UP000501408"/>
    </source>
</evidence>
<dbReference type="PROSITE" id="PS00455">
    <property type="entry name" value="AMP_BINDING"/>
    <property type="match status" value="1"/>
</dbReference>
<dbReference type="CDD" id="cd17630">
    <property type="entry name" value="OSB_MenE-like"/>
    <property type="match status" value="1"/>
</dbReference>
<dbReference type="Proteomes" id="UP000501408">
    <property type="component" value="Chromosome 1"/>
</dbReference>
<dbReference type="Gene3D" id="3.40.50.12780">
    <property type="entry name" value="N-terminal domain of ligase-like"/>
    <property type="match status" value="1"/>
</dbReference>
<dbReference type="EMBL" id="CP050266">
    <property type="protein sequence ID" value="QIR06640.1"/>
    <property type="molecule type" value="Genomic_DNA"/>
</dbReference>
<dbReference type="InterPro" id="IPR000873">
    <property type="entry name" value="AMP-dep_synth/lig_dom"/>
</dbReference>
<dbReference type="Pfam" id="PF00501">
    <property type="entry name" value="AMP-binding"/>
    <property type="match status" value="1"/>
</dbReference>
<dbReference type="PANTHER" id="PTHR43767">
    <property type="entry name" value="LONG-CHAIN-FATTY-ACID--COA LIGASE"/>
    <property type="match status" value="1"/>
</dbReference>
<dbReference type="InterPro" id="IPR050237">
    <property type="entry name" value="ATP-dep_AMP-bd_enzyme"/>
</dbReference>
<sequence length="466" mass="51102">MTASAFGFKVWPWRHWADCAPDSLAIESDTSLTWQALVADVDRQQTQFNAAPVVVFDSRLAPQRLVVGLLAAWQAGKITLVLNHALSDDVKAAVLAELGEFQWLDCDQNEARGADAISIAPWQPQQPLTMTLTSGSTGKPKAVVHAAHQHLASAAGLTQMLPYQGLSEHEERPSSSTDSWLLSLPLFHVSGLAIVWRWLFKGATLAIFPCQGEALPESLTRVTHASLVPTQLYRALPWLAARQAPSRLKHVLLGGAVIPARLTQLAEQQGIACWCGYGMTETASTVTLKRADGHDDVGEPLPYRAVALASDGEVIHRGDTLALGYWQAGRLKALSGGQGLASRDLARWETRRQRPVLRIIGRKDNQFICGGENVQPERIENHLLQRDEISQVVVVPVIDHEFGTRPVAIVQSTAQLDQAQLTAHCHSLAPYQRPIAFLPWPIFEQGASIKPSRVQLAQWASQQIEH</sequence>
<accession>A0ABX6K523</accession>
<name>A0ABX6K523_SALCS</name>
<proteinExistence type="predicted"/>